<sequence length="250" mass="29438">IRIRKITYLGSPFAAFAPATFTSEKNKKWSYIKEQNVRIIKSELNYMKNLQSPPELRLNDSTYEFLEMSRVLLNTLCPVPEIPEMLSKAINRLFRYILVERRENNLYGKSDVEESEHAQIMTALETCYNESIAFQFVVKFEAPDCIGPDWNYGTTDQPNGKRYPLREICNCTKVFQGVAYNETVNNTCVDLDKPHKWKYPDRDFLVEAMWKTFQFSHFQCAKYFEAAGRAASAFHERLERFFHADVIFRW</sequence>
<protein>
    <submittedName>
        <fullName evidence="1">Uncharacterized protein</fullName>
    </submittedName>
</protein>
<keyword evidence="2" id="KW-1185">Reference proteome</keyword>
<gene>
    <name evidence="1" type="ORF">AFUS01_LOCUS22068</name>
</gene>
<dbReference type="EMBL" id="CAJVCH010252662">
    <property type="protein sequence ID" value="CAG7733637.1"/>
    <property type="molecule type" value="Genomic_DNA"/>
</dbReference>
<reference evidence="1" key="1">
    <citation type="submission" date="2021-06" db="EMBL/GenBank/DDBJ databases">
        <authorList>
            <person name="Hodson N. C."/>
            <person name="Mongue J. A."/>
            <person name="Jaron S. K."/>
        </authorList>
    </citation>
    <scope>NUCLEOTIDE SEQUENCE</scope>
</reference>
<organism evidence="1 2">
    <name type="scientific">Allacma fusca</name>
    <dbReference type="NCBI Taxonomy" id="39272"/>
    <lineage>
        <taxon>Eukaryota</taxon>
        <taxon>Metazoa</taxon>
        <taxon>Ecdysozoa</taxon>
        <taxon>Arthropoda</taxon>
        <taxon>Hexapoda</taxon>
        <taxon>Collembola</taxon>
        <taxon>Symphypleona</taxon>
        <taxon>Sminthuridae</taxon>
        <taxon>Allacma</taxon>
    </lineage>
</organism>
<proteinExistence type="predicted"/>
<feature type="non-terminal residue" evidence="1">
    <location>
        <position position="1"/>
    </location>
</feature>
<dbReference type="Proteomes" id="UP000708208">
    <property type="component" value="Unassembled WGS sequence"/>
</dbReference>
<evidence type="ECO:0000313" key="1">
    <source>
        <dbReference type="EMBL" id="CAG7733637.1"/>
    </source>
</evidence>
<comment type="caution">
    <text evidence="1">The sequence shown here is derived from an EMBL/GenBank/DDBJ whole genome shotgun (WGS) entry which is preliminary data.</text>
</comment>
<dbReference type="OrthoDB" id="8274215at2759"/>
<name>A0A8J2PCA5_9HEXA</name>
<dbReference type="AlphaFoldDB" id="A0A8J2PCA5"/>
<accession>A0A8J2PCA5</accession>
<evidence type="ECO:0000313" key="2">
    <source>
        <dbReference type="Proteomes" id="UP000708208"/>
    </source>
</evidence>